<name>A0ACC0YTS3_9ROSI</name>
<evidence type="ECO:0000313" key="1">
    <source>
        <dbReference type="EMBL" id="KAJ0041804.1"/>
    </source>
</evidence>
<protein>
    <submittedName>
        <fullName evidence="1">Uncharacterized protein</fullName>
    </submittedName>
</protein>
<keyword evidence="2" id="KW-1185">Reference proteome</keyword>
<dbReference type="EMBL" id="CM047739">
    <property type="protein sequence ID" value="KAJ0041804.1"/>
    <property type="molecule type" value="Genomic_DNA"/>
</dbReference>
<comment type="caution">
    <text evidence="1">The sequence shown here is derived from an EMBL/GenBank/DDBJ whole genome shotgun (WGS) entry which is preliminary data.</text>
</comment>
<organism evidence="1 2">
    <name type="scientific">Pistacia integerrima</name>
    <dbReference type="NCBI Taxonomy" id="434235"/>
    <lineage>
        <taxon>Eukaryota</taxon>
        <taxon>Viridiplantae</taxon>
        <taxon>Streptophyta</taxon>
        <taxon>Embryophyta</taxon>
        <taxon>Tracheophyta</taxon>
        <taxon>Spermatophyta</taxon>
        <taxon>Magnoliopsida</taxon>
        <taxon>eudicotyledons</taxon>
        <taxon>Gunneridae</taxon>
        <taxon>Pentapetalae</taxon>
        <taxon>rosids</taxon>
        <taxon>malvids</taxon>
        <taxon>Sapindales</taxon>
        <taxon>Anacardiaceae</taxon>
        <taxon>Pistacia</taxon>
    </lineage>
</organism>
<accession>A0ACC0YTS3</accession>
<reference evidence="2" key="1">
    <citation type="journal article" date="2023" name="G3 (Bethesda)">
        <title>Genome assembly and association tests identify interacting loci associated with vigor, precocity, and sex in interspecific pistachio rootstocks.</title>
        <authorList>
            <person name="Palmer W."/>
            <person name="Jacygrad E."/>
            <person name="Sagayaradj S."/>
            <person name="Cavanaugh K."/>
            <person name="Han R."/>
            <person name="Bertier L."/>
            <person name="Beede B."/>
            <person name="Kafkas S."/>
            <person name="Golino D."/>
            <person name="Preece J."/>
            <person name="Michelmore R."/>
        </authorList>
    </citation>
    <scope>NUCLEOTIDE SEQUENCE [LARGE SCALE GENOMIC DNA]</scope>
</reference>
<sequence>MLSELEYISNGTSNFSGPLPSELGNLMKLKTLRAFDIELTGRIPDFIGNWPHLKELRFQGNSFEGPILSSFSKSTNLTDLRISDISNGSSSSLAFIRNLKSVKTLFLGNNTLNGTLPEEKSKSSQYLTFSSLDVGIDVSYNNLSDNLPSWIQEQNLQLYHLHNDGTNIQNVIGAMCNSLVANNFNLESSNYSKITSIFLPPLPSVLCHMARTVSNAIFHAIEVLQFRLHWYADLSFAIKCAGPTITSQDIVYEGDNEPLGSATYYLTTIDRWGVVGGVLRRAIQREYPAQVSENYMEIHFFWAGKGTYCIPDDGTYGPSISAISATKDFKPPSQKKRTCLIVGIVVVVGAAWHLYKNNHQLELGDSKLSEFSKEEVKGLIGVAFLCTQTLPSSRPSMSRVIATLCGDMEVSAVNSKLGYLTEWAFDDVTTFLSDDINEECEDTSHYISPTWLRTMDKTLEISATEALFH</sequence>
<evidence type="ECO:0000313" key="2">
    <source>
        <dbReference type="Proteomes" id="UP001163603"/>
    </source>
</evidence>
<proteinExistence type="predicted"/>
<dbReference type="Proteomes" id="UP001163603">
    <property type="component" value="Chromosome 4"/>
</dbReference>
<gene>
    <name evidence="1" type="ORF">Pint_18590</name>
</gene>